<organism evidence="2">
    <name type="scientific">Cladocopium goreaui</name>
    <dbReference type="NCBI Taxonomy" id="2562237"/>
    <lineage>
        <taxon>Eukaryota</taxon>
        <taxon>Sar</taxon>
        <taxon>Alveolata</taxon>
        <taxon>Dinophyceae</taxon>
        <taxon>Suessiales</taxon>
        <taxon>Symbiodiniaceae</taxon>
        <taxon>Cladocopium</taxon>
    </lineage>
</organism>
<feature type="region of interest" description="Disordered" evidence="1">
    <location>
        <begin position="131"/>
        <end position="272"/>
    </location>
</feature>
<feature type="compositionally biased region" description="Basic and acidic residues" evidence="1">
    <location>
        <begin position="320"/>
        <end position="329"/>
    </location>
</feature>
<dbReference type="OrthoDB" id="434306at2759"/>
<dbReference type="AlphaFoldDB" id="A0A9P1GTH5"/>
<dbReference type="Proteomes" id="UP001152797">
    <property type="component" value="Unassembled WGS sequence"/>
</dbReference>
<reference evidence="3 4" key="2">
    <citation type="submission" date="2024-05" db="EMBL/GenBank/DDBJ databases">
        <authorList>
            <person name="Chen Y."/>
            <person name="Shah S."/>
            <person name="Dougan E. K."/>
            <person name="Thang M."/>
            <person name="Chan C."/>
        </authorList>
    </citation>
    <scope>NUCLEOTIDE SEQUENCE [LARGE SCALE GENOMIC DNA]</scope>
</reference>
<comment type="caution">
    <text evidence="2">The sequence shown here is derived from an EMBL/GenBank/DDBJ whole genome shotgun (WGS) entry which is preliminary data.</text>
</comment>
<evidence type="ECO:0000313" key="2">
    <source>
        <dbReference type="EMBL" id="CAI4020718.1"/>
    </source>
</evidence>
<feature type="region of interest" description="Disordered" evidence="1">
    <location>
        <begin position="320"/>
        <end position="365"/>
    </location>
</feature>
<feature type="compositionally biased region" description="Basic and acidic residues" evidence="1">
    <location>
        <begin position="449"/>
        <end position="475"/>
    </location>
</feature>
<evidence type="ECO:0000256" key="1">
    <source>
        <dbReference type="SAM" id="MobiDB-lite"/>
    </source>
</evidence>
<accession>A0A9P1GTH5</accession>
<evidence type="ECO:0000313" key="4">
    <source>
        <dbReference type="Proteomes" id="UP001152797"/>
    </source>
</evidence>
<dbReference type="EMBL" id="CAMXCT010006828">
    <property type="protein sequence ID" value="CAI4020718.1"/>
    <property type="molecule type" value="Genomic_DNA"/>
</dbReference>
<name>A0A9P1GTH5_9DINO</name>
<feature type="compositionally biased region" description="Basic and acidic residues" evidence="1">
    <location>
        <begin position="131"/>
        <end position="148"/>
    </location>
</feature>
<feature type="compositionally biased region" description="Low complexity" evidence="1">
    <location>
        <begin position="226"/>
        <end position="235"/>
    </location>
</feature>
<proteinExistence type="predicted"/>
<sequence>MMDTRGPFRDLTFDGRPGQYREFRRKAILSVAALEDKNQHLAGPKLLSRLSGEAWRCTEHLSIAEVRSDRGWLTVLECLDKHYRHLPEVELHESIDDFLFHLKKRPHEGTTAFSARFKTALSRLETLIHQEREASKAKKRRKSDDKRRLTPASPVESSLEDSYDSPANPSEHAEQTDDTEEEPAQPPPSEPAEPSAPQPAAETADASASGMPKAASRPASEKSAKSAKSAKSSLRSSKKHTTGTEKGDSEKAQMAMRRMLGTLEPSHRKPKPIFPQSVLGHLFMRKFGLNREQRTLVIRSTGGSSRFLDVERILRASDLEDQRTDDRRPARPQLKPGKRETYAVQENDPESSSLELPLTESDDDDMGEVFVGEEHQDDESEDELAEVFEIQKKAKRDFKKNFKTYKDTKKKVKEIKKSRVGPSYYPVVAMPPDGASSASGSQQTNVKPFRNDRQEQPKKKGENRGYKPSSRKEDANFTETEVVTQFNYMEITLPAVELKGFNGKTETTTRGQIIHAAVAYKPRKERMPTTASQEAYDSSVASLEICGTLSVSPWRIRPPSQDRRPVPSMSVAIFAFRVPDQPKEFANEMAEPRSDEPCRDEPACFCCNEHDDVTPPDKGIDIPVESLYEEISWVELEDQKPLPAESAKSLLKSIGSIRKASLRMTLSRLATQPDKVKAELKQWLGDQAHVLDKKVGLIEVFTGEAKLSQVFEKQTGLASIRLGLQFGQDFTRLHDRRCLLLLIAFCRPRHVWFSFPCKLWGPWTRLNLIKSHATYEKIMSERAIARRYLHNVSEAWNLQILLGGHAHAENPLASQAWAELCLENAWEVRIDQCALGLRSPKSDLPVFKPTRIVTSDATLASGLRPLPEDEAAFRELSKELAVGQLAPDMERADNQLK</sequence>
<feature type="non-terminal residue" evidence="2">
    <location>
        <position position="897"/>
    </location>
</feature>
<feature type="compositionally biased region" description="Basic and acidic residues" evidence="1">
    <location>
        <begin position="242"/>
        <end position="251"/>
    </location>
</feature>
<feature type="compositionally biased region" description="Low complexity" evidence="1">
    <location>
        <begin position="350"/>
        <end position="359"/>
    </location>
</feature>
<reference evidence="2" key="1">
    <citation type="submission" date="2022-10" db="EMBL/GenBank/DDBJ databases">
        <authorList>
            <person name="Chen Y."/>
            <person name="Dougan E. K."/>
            <person name="Chan C."/>
            <person name="Rhodes N."/>
            <person name="Thang M."/>
        </authorList>
    </citation>
    <scope>NUCLEOTIDE SEQUENCE</scope>
</reference>
<feature type="compositionally biased region" description="Pro residues" evidence="1">
    <location>
        <begin position="184"/>
        <end position="197"/>
    </location>
</feature>
<dbReference type="EMBL" id="CAMXCT020006828">
    <property type="protein sequence ID" value="CAL1174093.1"/>
    <property type="molecule type" value="Genomic_DNA"/>
</dbReference>
<keyword evidence="4" id="KW-1185">Reference proteome</keyword>
<protein>
    <submittedName>
        <fullName evidence="3">Copia protein</fullName>
    </submittedName>
</protein>
<feature type="region of interest" description="Disordered" evidence="1">
    <location>
        <begin position="423"/>
        <end position="475"/>
    </location>
</feature>
<evidence type="ECO:0000313" key="3">
    <source>
        <dbReference type="EMBL" id="CAL4808030.1"/>
    </source>
</evidence>
<dbReference type="EMBL" id="CAMXCT030006828">
    <property type="protein sequence ID" value="CAL4808030.1"/>
    <property type="molecule type" value="Genomic_DNA"/>
</dbReference>
<feature type="compositionally biased region" description="Polar residues" evidence="1">
    <location>
        <begin position="436"/>
        <end position="446"/>
    </location>
</feature>
<gene>
    <name evidence="2" type="ORF">C1SCF055_LOCUS45109</name>
</gene>